<dbReference type="AlphaFoldDB" id="A0A915IW91"/>
<keyword evidence="3" id="KW-1185">Reference proteome</keyword>
<evidence type="ECO:0000313" key="4">
    <source>
        <dbReference type="WBParaSite" id="nRc.2.0.1.t18092-RA"/>
    </source>
</evidence>
<dbReference type="PANTHER" id="PTHR46765">
    <property type="entry name" value="P-LOOP CONTAINING NUCLEOSIDE TRIPHOSPHATE HYDROLASES SUPERFAMILY PROTEIN"/>
    <property type="match status" value="1"/>
</dbReference>
<dbReference type="InterPro" id="IPR053016">
    <property type="entry name" value="CTF18-RFC_complex"/>
</dbReference>
<comment type="subcellular location">
    <subcellularLocation>
        <location evidence="1">Nucleus</location>
    </subcellularLocation>
</comment>
<sequence>MLLCKYAQIHANFLKIKKRHGQERKEDAQGKLALKRHQDVFEAINHTTIAARFKNIGNTVDSCGEIDKIVEGIFTNYVNVPFKDPSLKLINHGLNWLQMIDKYDRHTEETQTYDFWAYKKYLPILFHLSFASAAQIRLSYPQVFTDALSQRTKYLGLLNTLMDHMAPLNKAFVSANILLHELYPYLIRIIQPNLKPINSQLYTEKDRKELEKVVNIMMDYNLTYRQERNLEGRYEFILEP</sequence>
<keyword evidence="2" id="KW-0539">Nucleus</keyword>
<evidence type="ECO:0000313" key="3">
    <source>
        <dbReference type="Proteomes" id="UP000887565"/>
    </source>
</evidence>
<evidence type="ECO:0000256" key="1">
    <source>
        <dbReference type="ARBA" id="ARBA00004123"/>
    </source>
</evidence>
<reference evidence="4" key="1">
    <citation type="submission" date="2022-11" db="UniProtKB">
        <authorList>
            <consortium name="WormBaseParasite"/>
        </authorList>
    </citation>
    <scope>IDENTIFICATION</scope>
</reference>
<name>A0A915IW91_ROMCU</name>
<protein>
    <submittedName>
        <fullName evidence="4">Uncharacterized protein</fullName>
    </submittedName>
</protein>
<dbReference type="WBParaSite" id="nRc.2.0.1.t18092-RA">
    <property type="protein sequence ID" value="nRc.2.0.1.t18092-RA"/>
    <property type="gene ID" value="nRc.2.0.1.g18092"/>
</dbReference>
<accession>A0A915IW91</accession>
<dbReference type="GO" id="GO:0005634">
    <property type="term" value="C:nucleus"/>
    <property type="evidence" value="ECO:0007669"/>
    <property type="project" value="UniProtKB-SubCell"/>
</dbReference>
<dbReference type="PANTHER" id="PTHR46765:SF1">
    <property type="entry name" value="P-LOOP CONTAINING NUCLEOSIDE TRIPHOSPHATE HYDROLASES SUPERFAMILY PROTEIN"/>
    <property type="match status" value="1"/>
</dbReference>
<proteinExistence type="predicted"/>
<organism evidence="3 4">
    <name type="scientific">Romanomermis culicivorax</name>
    <name type="common">Nematode worm</name>
    <dbReference type="NCBI Taxonomy" id="13658"/>
    <lineage>
        <taxon>Eukaryota</taxon>
        <taxon>Metazoa</taxon>
        <taxon>Ecdysozoa</taxon>
        <taxon>Nematoda</taxon>
        <taxon>Enoplea</taxon>
        <taxon>Dorylaimia</taxon>
        <taxon>Mermithida</taxon>
        <taxon>Mermithoidea</taxon>
        <taxon>Mermithidae</taxon>
        <taxon>Romanomermis</taxon>
    </lineage>
</organism>
<dbReference type="Proteomes" id="UP000887565">
    <property type="component" value="Unplaced"/>
</dbReference>
<evidence type="ECO:0000256" key="2">
    <source>
        <dbReference type="ARBA" id="ARBA00023242"/>
    </source>
</evidence>